<reference evidence="2 3" key="1">
    <citation type="journal article" date="2018" name="Front. Plant Sci.">
        <title>Red Clover (Trifolium pratense) and Zigzag Clover (T. medium) - A Picture of Genomic Similarities and Differences.</title>
        <authorList>
            <person name="Dluhosova J."/>
            <person name="Istvanek J."/>
            <person name="Nedelnik J."/>
            <person name="Repkova J."/>
        </authorList>
    </citation>
    <scope>NUCLEOTIDE SEQUENCE [LARGE SCALE GENOMIC DNA]</scope>
    <source>
        <strain evidence="3">cv. 10/8</strain>
        <tissue evidence="2">Leaf</tissue>
    </source>
</reference>
<organism evidence="2 3">
    <name type="scientific">Trifolium medium</name>
    <dbReference type="NCBI Taxonomy" id="97028"/>
    <lineage>
        <taxon>Eukaryota</taxon>
        <taxon>Viridiplantae</taxon>
        <taxon>Streptophyta</taxon>
        <taxon>Embryophyta</taxon>
        <taxon>Tracheophyta</taxon>
        <taxon>Spermatophyta</taxon>
        <taxon>Magnoliopsida</taxon>
        <taxon>eudicotyledons</taxon>
        <taxon>Gunneridae</taxon>
        <taxon>Pentapetalae</taxon>
        <taxon>rosids</taxon>
        <taxon>fabids</taxon>
        <taxon>Fabales</taxon>
        <taxon>Fabaceae</taxon>
        <taxon>Papilionoideae</taxon>
        <taxon>50 kb inversion clade</taxon>
        <taxon>NPAAA clade</taxon>
        <taxon>Hologalegina</taxon>
        <taxon>IRL clade</taxon>
        <taxon>Trifolieae</taxon>
        <taxon>Trifolium</taxon>
    </lineage>
</organism>
<evidence type="ECO:0000313" key="3">
    <source>
        <dbReference type="Proteomes" id="UP000265520"/>
    </source>
</evidence>
<feature type="region of interest" description="Disordered" evidence="1">
    <location>
        <begin position="22"/>
        <end position="42"/>
    </location>
</feature>
<protein>
    <submittedName>
        <fullName evidence="2">Uncharacterized protein</fullName>
    </submittedName>
</protein>
<keyword evidence="3" id="KW-1185">Reference proteome</keyword>
<accession>A0A392REF2</accession>
<dbReference type="AlphaFoldDB" id="A0A392REF2"/>
<feature type="compositionally biased region" description="Basic and acidic residues" evidence="1">
    <location>
        <begin position="29"/>
        <end position="41"/>
    </location>
</feature>
<proteinExistence type="predicted"/>
<dbReference type="EMBL" id="LXQA010208959">
    <property type="protein sequence ID" value="MCI33965.1"/>
    <property type="molecule type" value="Genomic_DNA"/>
</dbReference>
<comment type="caution">
    <text evidence="2">The sequence shown here is derived from an EMBL/GenBank/DDBJ whole genome shotgun (WGS) entry which is preliminary data.</text>
</comment>
<feature type="non-terminal residue" evidence="2">
    <location>
        <position position="1"/>
    </location>
</feature>
<evidence type="ECO:0000313" key="2">
    <source>
        <dbReference type="EMBL" id="MCI33965.1"/>
    </source>
</evidence>
<dbReference type="Proteomes" id="UP000265520">
    <property type="component" value="Unassembled WGS sequence"/>
</dbReference>
<evidence type="ECO:0000256" key="1">
    <source>
        <dbReference type="SAM" id="MobiDB-lite"/>
    </source>
</evidence>
<name>A0A392REF2_9FABA</name>
<feature type="region of interest" description="Disordered" evidence="1">
    <location>
        <begin position="56"/>
        <end position="83"/>
    </location>
</feature>
<sequence>RLRRRRKRFLVRLLDRRCCQPVLAPGRSPPEKGGRFDELKKGKMQFPQTAPLIVSGDQKRRVASEPSLSSNHTTRGGGVVPADTLMLKSEGLIQFKREVK</sequence>